<dbReference type="GO" id="GO:0005524">
    <property type="term" value="F:ATP binding"/>
    <property type="evidence" value="ECO:0007669"/>
    <property type="project" value="UniProtKB-UniRule"/>
</dbReference>
<dbReference type="PROSITE" id="PS51161">
    <property type="entry name" value="ATP_CONE"/>
    <property type="match status" value="1"/>
</dbReference>
<feature type="non-terminal residue" evidence="6">
    <location>
        <position position="1163"/>
    </location>
</feature>
<name>A0A117M019_9BACT</name>
<dbReference type="SUPFAM" id="SSF51998">
    <property type="entry name" value="PFL-like glycyl radical enzymes"/>
    <property type="match status" value="3"/>
</dbReference>
<dbReference type="PANTHER" id="PTHR21075">
    <property type="entry name" value="ANAEROBIC RIBONUCLEOSIDE-TRIPHOSPHATE REDUCTASE"/>
    <property type="match status" value="1"/>
</dbReference>
<dbReference type="GO" id="GO:0009265">
    <property type="term" value="P:2'-deoxyribonucleotide biosynthetic process"/>
    <property type="evidence" value="ECO:0007669"/>
    <property type="project" value="TreeGrafter"/>
</dbReference>
<gene>
    <name evidence="6" type="ORF">XD93_0701</name>
</gene>
<reference evidence="7" key="1">
    <citation type="journal article" date="2015" name="MBio">
        <title>Genome-Resolved Metagenomic Analysis Reveals Roles for Candidate Phyla and Other Microbial Community Members in Biogeochemical Transformations in Oil Reservoirs.</title>
        <authorList>
            <person name="Hu P."/>
            <person name="Tom L."/>
            <person name="Singh A."/>
            <person name="Thomas B.C."/>
            <person name="Baker B.J."/>
            <person name="Piceno Y.M."/>
            <person name="Andersen G.L."/>
            <person name="Banfield J.F."/>
        </authorList>
    </citation>
    <scope>NUCLEOTIDE SEQUENCE [LARGE SCALE GENOMIC DNA]</scope>
</reference>
<feature type="domain" description="DOD-type homing endonuclease" evidence="4">
    <location>
        <begin position="827"/>
        <end position="958"/>
    </location>
</feature>
<keyword evidence="2 3" id="KW-0067">ATP-binding</keyword>
<evidence type="ECO:0000313" key="7">
    <source>
        <dbReference type="Proteomes" id="UP000053904"/>
    </source>
</evidence>
<dbReference type="GO" id="GO:0004748">
    <property type="term" value="F:ribonucleoside-diphosphate reductase activity, thioredoxin disulfide as acceptor"/>
    <property type="evidence" value="ECO:0007669"/>
    <property type="project" value="TreeGrafter"/>
</dbReference>
<dbReference type="GO" id="GO:0004519">
    <property type="term" value="F:endonuclease activity"/>
    <property type="evidence" value="ECO:0007669"/>
    <property type="project" value="InterPro"/>
</dbReference>
<dbReference type="InterPro" id="IPR027434">
    <property type="entry name" value="Homing_endonucl"/>
</dbReference>
<evidence type="ECO:0000259" key="4">
    <source>
        <dbReference type="PROSITE" id="PS50819"/>
    </source>
</evidence>
<evidence type="ECO:0000259" key="5">
    <source>
        <dbReference type="PROSITE" id="PS51161"/>
    </source>
</evidence>
<dbReference type="PROSITE" id="PS50819">
    <property type="entry name" value="INTEIN_ENDONUCLEASE"/>
    <property type="match status" value="1"/>
</dbReference>
<dbReference type="SUPFAM" id="SSF51294">
    <property type="entry name" value="Hedgehog/intein (Hint) domain"/>
    <property type="match status" value="2"/>
</dbReference>
<keyword evidence="1 3" id="KW-0547">Nucleotide-binding</keyword>
<dbReference type="AlphaFoldDB" id="A0A117M019"/>
<evidence type="ECO:0000256" key="1">
    <source>
        <dbReference type="ARBA" id="ARBA00022741"/>
    </source>
</evidence>
<evidence type="ECO:0000256" key="3">
    <source>
        <dbReference type="PROSITE-ProRule" id="PRU00492"/>
    </source>
</evidence>
<dbReference type="SMART" id="SM00305">
    <property type="entry name" value="HintC"/>
    <property type="match status" value="2"/>
</dbReference>
<dbReference type="InterPro" id="IPR036844">
    <property type="entry name" value="Hint_dom_sf"/>
</dbReference>
<dbReference type="EMBL" id="LGGO01000099">
    <property type="protein sequence ID" value="KUK76822.1"/>
    <property type="molecule type" value="Genomic_DNA"/>
</dbReference>
<dbReference type="GO" id="GO:0031250">
    <property type="term" value="C:anaerobic ribonucleoside-triphosphate reductase complex"/>
    <property type="evidence" value="ECO:0007669"/>
    <property type="project" value="TreeGrafter"/>
</dbReference>
<feature type="domain" description="ATP-cone" evidence="5">
    <location>
        <begin position="14"/>
        <end position="111"/>
    </location>
</feature>
<evidence type="ECO:0000256" key="2">
    <source>
        <dbReference type="ARBA" id="ARBA00022840"/>
    </source>
</evidence>
<dbReference type="Pfam" id="PF03477">
    <property type="entry name" value="ATP-cone"/>
    <property type="match status" value="1"/>
</dbReference>
<dbReference type="InterPro" id="IPR003586">
    <property type="entry name" value="Hint_dom_C"/>
</dbReference>
<dbReference type="GO" id="GO:0008998">
    <property type="term" value="F:ribonucleoside-triphosphate reductase (thioredoxin) activity"/>
    <property type="evidence" value="ECO:0007669"/>
    <property type="project" value="InterPro"/>
</dbReference>
<dbReference type="Proteomes" id="UP000053904">
    <property type="component" value="Unassembled WGS sequence"/>
</dbReference>
<comment type="caution">
    <text evidence="6">The sequence shown here is derived from an EMBL/GenBank/DDBJ whole genome shotgun (WGS) entry which is preliminary data.</text>
</comment>
<evidence type="ECO:0000313" key="6">
    <source>
        <dbReference type="EMBL" id="KUK76822.1"/>
    </source>
</evidence>
<dbReference type="Pfam" id="PF13597">
    <property type="entry name" value="NRDD"/>
    <property type="match status" value="3"/>
</dbReference>
<dbReference type="InterPro" id="IPR005144">
    <property type="entry name" value="ATP-cone_dom"/>
</dbReference>
<dbReference type="PANTHER" id="PTHR21075:SF0">
    <property type="entry name" value="ANAEROBIC RIBONUCLEOSIDE-TRIPHOSPHATE REDUCTASE"/>
    <property type="match status" value="1"/>
</dbReference>
<dbReference type="Gene3D" id="3.10.28.10">
    <property type="entry name" value="Homing endonucleases"/>
    <property type="match status" value="1"/>
</dbReference>
<proteinExistence type="predicted"/>
<dbReference type="InterPro" id="IPR004042">
    <property type="entry name" value="Intein_endonuc_central"/>
</dbReference>
<dbReference type="GO" id="GO:0006260">
    <property type="term" value="P:DNA replication"/>
    <property type="evidence" value="ECO:0007669"/>
    <property type="project" value="InterPro"/>
</dbReference>
<sequence>MPKSKSKESNQVKFKVKKRDGRIVEFDKERVITSIFKAADSVGGDDRERAEEVADEAITRLNEKYSNNDTVKTTEIAEVVKDTLVEMGHGKTSVAFDLFLQLRNQIKNIKSLIDADSLIKDYIDMEDWRIKENSNMSYSWQGLNNHISSSVQANYWLHSIFDKDISNAHINGDIHLHDLGMLATYCCGWSLEDLLIKGFTGVPGKISSAPAKHFRTALGQIVNFLYTLQHEAAGAQAFSSFDTYLAPFIRYDKLSYDEVKQAMQEFLFNMNVPTRVGCQCVSEDTEILTPDGWKGYEEINEGVTIKTFNLESKKIEDQVVTSVYKGEHKGIMYNLKNRIQDQLISPKHRVVRKVFNSDKYILEPIEDVSKLKSPVIIPISGESANTPLDISDEQIKLMAWIVSEGTLEIGKKGTNRISIYQSNIKNRKKYDEIKNLLKHFNFQFDESETTGFGDSVKKIRLNSDSSKVIHKWFGNDSNIKFISNSLTHLDKRQSKLFLETYIKGDGFEECKISTTDIDILDQLQIIAVNAGYGFTVLTRKPTIGTKDIYVLRLIEHKDTYIQKIEKVDYDGIIWCPHTENETIIARRNGKVFITGNTPFTNITMDLKPHGMLANESVIIGGKPQEDVYGDFQEEMDMINNAFCEVMLEGDAQGRIFSFPIPTYNLTKDFEWENPKYDKLWEMTAKYGIPYFSNFINSDMSPDDARSMCPLAGNEKVLIKSSRGRGLEFSTIRNIYEGNSKQEKYEIYSDGKFVEGKFNKFEDQKMLKVTLANNHIIKMSEKHLNFVTRKEEFQIKEILGSELTKGMYLPYSLNIYEGSGGTKDLGYFVGAFAGDGSFDGDGTVVFSLCKEQKEDVVKRIITISEKYFGANYSITEYEDTKLLTLKIHSKAAVGLCKDYVEGKEREKRYTARLFDSSKDFRLGVIDGHYATDGGNRNRIYTSSKRMVETLNMLAASLGTTTAIYEDTREGRLGKEPNYAVLIYKLGRKKYGDVWFKREDKLWVKIKNIEKIPNRTAYCFEVLNSEPIFTVGTTGILTHNCRLRLDNRELRKRGGGLFGANPLTGSIGVVTINMARIGYLAKDEKEYFEMLDKWMDVAKRALIARREFVEKYMERGLYPYSKFYLGSIAERFGEYFKNHFNTIGLLGLNESIVNFTDEKENIASK</sequence>
<organism evidence="6 7">
    <name type="scientific">candidate division WS6 bacterium 34_10</name>
    <dbReference type="NCBI Taxonomy" id="1641389"/>
    <lineage>
        <taxon>Bacteria</taxon>
        <taxon>Candidatus Dojkabacteria</taxon>
    </lineage>
</organism>
<dbReference type="Gene3D" id="3.20.70.20">
    <property type="match status" value="3"/>
</dbReference>
<protein>
    <submittedName>
        <fullName evidence="6">Anaerobic ribonucleoside-triphosphate reductase</fullName>
    </submittedName>
</protein>
<accession>A0A117M019</accession>
<dbReference type="InterPro" id="IPR012833">
    <property type="entry name" value="NrdD"/>
</dbReference>